<accession>A0A1X2HI82</accession>
<dbReference type="OrthoDB" id="2267423at2759"/>
<feature type="region of interest" description="Disordered" evidence="1">
    <location>
        <begin position="117"/>
        <end position="143"/>
    </location>
</feature>
<dbReference type="AlphaFoldDB" id="A0A1X2HI82"/>
<gene>
    <name evidence="2" type="ORF">BCR43DRAFT_488155</name>
</gene>
<evidence type="ECO:0000313" key="3">
    <source>
        <dbReference type="Proteomes" id="UP000242180"/>
    </source>
</evidence>
<keyword evidence="3" id="KW-1185">Reference proteome</keyword>
<organism evidence="2 3">
    <name type="scientific">Syncephalastrum racemosum</name>
    <name type="common">Filamentous fungus</name>
    <dbReference type="NCBI Taxonomy" id="13706"/>
    <lineage>
        <taxon>Eukaryota</taxon>
        <taxon>Fungi</taxon>
        <taxon>Fungi incertae sedis</taxon>
        <taxon>Mucoromycota</taxon>
        <taxon>Mucoromycotina</taxon>
        <taxon>Mucoromycetes</taxon>
        <taxon>Mucorales</taxon>
        <taxon>Syncephalastraceae</taxon>
        <taxon>Syncephalastrum</taxon>
    </lineage>
</organism>
<comment type="caution">
    <text evidence="2">The sequence shown here is derived from an EMBL/GenBank/DDBJ whole genome shotgun (WGS) entry which is preliminary data.</text>
</comment>
<sequence length="143" mass="16388">MVTIIAPCPKRPSSPRFAMTGAASLVDDEDACLELRQILSSPKWRSLVTTGVAEQHLQQQYQQAQQHQQQHQQQQQQHQYLHHSQLDKEELEIVRTRNPLPYDSSFVPNYASNTLSVSTTRPRSFSVGDTPNRHHSRLLNTAY</sequence>
<feature type="compositionally biased region" description="Polar residues" evidence="1">
    <location>
        <begin position="117"/>
        <end position="129"/>
    </location>
</feature>
<evidence type="ECO:0000256" key="1">
    <source>
        <dbReference type="SAM" id="MobiDB-lite"/>
    </source>
</evidence>
<evidence type="ECO:0000313" key="2">
    <source>
        <dbReference type="EMBL" id="ORY98777.1"/>
    </source>
</evidence>
<name>A0A1X2HI82_SYNRA</name>
<proteinExistence type="predicted"/>
<protein>
    <submittedName>
        <fullName evidence="2">Uncharacterized protein</fullName>
    </submittedName>
</protein>
<dbReference type="EMBL" id="MCGN01000003">
    <property type="protein sequence ID" value="ORY98777.1"/>
    <property type="molecule type" value="Genomic_DNA"/>
</dbReference>
<dbReference type="Proteomes" id="UP000242180">
    <property type="component" value="Unassembled WGS sequence"/>
</dbReference>
<feature type="region of interest" description="Disordered" evidence="1">
    <location>
        <begin position="60"/>
        <end position="82"/>
    </location>
</feature>
<reference evidence="2 3" key="1">
    <citation type="submission" date="2016-07" db="EMBL/GenBank/DDBJ databases">
        <title>Pervasive Adenine N6-methylation of Active Genes in Fungi.</title>
        <authorList>
            <consortium name="DOE Joint Genome Institute"/>
            <person name="Mondo S.J."/>
            <person name="Dannebaum R.O."/>
            <person name="Kuo R.C."/>
            <person name="Labutti K."/>
            <person name="Haridas S."/>
            <person name="Kuo A."/>
            <person name="Salamov A."/>
            <person name="Ahrendt S.R."/>
            <person name="Lipzen A."/>
            <person name="Sullivan W."/>
            <person name="Andreopoulos W.B."/>
            <person name="Clum A."/>
            <person name="Lindquist E."/>
            <person name="Daum C."/>
            <person name="Ramamoorthy G.K."/>
            <person name="Gryganskyi A."/>
            <person name="Culley D."/>
            <person name="Magnuson J.K."/>
            <person name="James T.Y."/>
            <person name="O'Malley M.A."/>
            <person name="Stajich J.E."/>
            <person name="Spatafora J.W."/>
            <person name="Visel A."/>
            <person name="Grigoriev I.V."/>
        </authorList>
    </citation>
    <scope>NUCLEOTIDE SEQUENCE [LARGE SCALE GENOMIC DNA]</scope>
    <source>
        <strain evidence="2 3">NRRL 2496</strain>
    </source>
</reference>
<dbReference type="InParanoid" id="A0A1X2HI82"/>